<organism evidence="1 2">
    <name type="scientific">Camellia lanceoleosa</name>
    <dbReference type="NCBI Taxonomy" id="1840588"/>
    <lineage>
        <taxon>Eukaryota</taxon>
        <taxon>Viridiplantae</taxon>
        <taxon>Streptophyta</taxon>
        <taxon>Embryophyta</taxon>
        <taxon>Tracheophyta</taxon>
        <taxon>Spermatophyta</taxon>
        <taxon>Magnoliopsida</taxon>
        <taxon>eudicotyledons</taxon>
        <taxon>Gunneridae</taxon>
        <taxon>Pentapetalae</taxon>
        <taxon>asterids</taxon>
        <taxon>Ericales</taxon>
        <taxon>Theaceae</taxon>
        <taxon>Camellia</taxon>
    </lineage>
</organism>
<gene>
    <name evidence="1" type="ORF">LOK49_LG05G01822</name>
</gene>
<accession>A0ACC0HS06</accession>
<protein>
    <submittedName>
        <fullName evidence="1">Uncharacterized protein</fullName>
    </submittedName>
</protein>
<reference evidence="1 2" key="1">
    <citation type="journal article" date="2022" name="Plant J.">
        <title>Chromosome-level genome of Camellia lanceoleosa provides a valuable resource for understanding genome evolution and self-incompatibility.</title>
        <authorList>
            <person name="Gong W."/>
            <person name="Xiao S."/>
            <person name="Wang L."/>
            <person name="Liao Z."/>
            <person name="Chang Y."/>
            <person name="Mo W."/>
            <person name="Hu G."/>
            <person name="Li W."/>
            <person name="Zhao G."/>
            <person name="Zhu H."/>
            <person name="Hu X."/>
            <person name="Ji K."/>
            <person name="Xiang X."/>
            <person name="Song Q."/>
            <person name="Yuan D."/>
            <person name="Jin S."/>
            <person name="Zhang L."/>
        </authorList>
    </citation>
    <scope>NUCLEOTIDE SEQUENCE [LARGE SCALE GENOMIC DNA]</scope>
    <source>
        <strain evidence="1">SQ_2022a</strain>
    </source>
</reference>
<evidence type="ECO:0000313" key="1">
    <source>
        <dbReference type="EMBL" id="KAI8015931.1"/>
    </source>
</evidence>
<dbReference type="Proteomes" id="UP001060215">
    <property type="component" value="Chromosome 4"/>
</dbReference>
<comment type="caution">
    <text evidence="1">The sequence shown here is derived from an EMBL/GenBank/DDBJ whole genome shotgun (WGS) entry which is preliminary data.</text>
</comment>
<evidence type="ECO:0000313" key="2">
    <source>
        <dbReference type="Proteomes" id="UP001060215"/>
    </source>
</evidence>
<proteinExistence type="predicted"/>
<sequence>MLYRFSGFKHVPVRRVENILLHGGKNFSLQWGTPRDSSHSYANAPSPYLPSTPGEQPMTPSSASYLPGTPGGQPMTPGSGGLDIMSPVDGSCRIALGSSGNGEIVTALPSEIDVVVLRKSDKVKIMGGAQRGSIGKLIGVDGSDGIVKVDDTLDVKILDMDILAKSARQLGVHTS</sequence>
<dbReference type="EMBL" id="CM045761">
    <property type="protein sequence ID" value="KAI8015931.1"/>
    <property type="molecule type" value="Genomic_DNA"/>
</dbReference>
<keyword evidence="2" id="KW-1185">Reference proteome</keyword>
<name>A0ACC0HS06_9ERIC</name>